<dbReference type="Proteomes" id="UP001266995">
    <property type="component" value="Unassembled WGS sequence"/>
</dbReference>
<comment type="caution">
    <text evidence="2">The sequence shown here is derived from an EMBL/GenBank/DDBJ whole genome shotgun (WGS) entry which is preliminary data.</text>
</comment>
<accession>A0AAW8VCA1</accession>
<feature type="domain" description="N-acetylmuramidase" evidence="1">
    <location>
        <begin position="22"/>
        <end position="55"/>
    </location>
</feature>
<dbReference type="AlphaFoldDB" id="A0AAW8VCA1"/>
<protein>
    <submittedName>
        <fullName evidence="2">N-acetylmuramidase domain-containing protein</fullName>
    </submittedName>
</protein>
<sequence length="55" mass="5948">MKLSKRLSEGDFGLVAWLLNCELAVLKAVQRVETGGKGGLFAPGKTTILFEGHIF</sequence>
<evidence type="ECO:0000259" key="1">
    <source>
        <dbReference type="Pfam" id="PF11860"/>
    </source>
</evidence>
<reference evidence="2" key="1">
    <citation type="submission" date="2023-08" db="EMBL/GenBank/DDBJ databases">
        <title>Reintroducing virulent viruses to syntetic microbiomes.</title>
        <authorList>
            <person name="Wilde J."/>
            <person name="Boyes R."/>
            <person name="Robinson A.V."/>
            <person name="Daisley B.A."/>
            <person name="Allen-Vercoe E."/>
        </authorList>
    </citation>
    <scope>NUCLEOTIDE SEQUENCE</scope>
    <source>
        <strain evidence="2">225I_12FAA</strain>
    </source>
</reference>
<dbReference type="InterPro" id="IPR024408">
    <property type="entry name" value="Muramidase"/>
</dbReference>
<evidence type="ECO:0000313" key="3">
    <source>
        <dbReference type="Proteomes" id="UP001266995"/>
    </source>
</evidence>
<name>A0AAW8VCA1_9BACE</name>
<dbReference type="RefSeq" id="WP_229128804.1">
    <property type="nucleotide sequence ID" value="NZ_JADMQL010000007.1"/>
</dbReference>
<dbReference type="EMBL" id="JAVSNH010000001">
    <property type="protein sequence ID" value="MDT4509998.1"/>
    <property type="molecule type" value="Genomic_DNA"/>
</dbReference>
<proteinExistence type="predicted"/>
<evidence type="ECO:0000313" key="2">
    <source>
        <dbReference type="EMBL" id="MDT4509998.1"/>
    </source>
</evidence>
<organism evidence="2 3">
    <name type="scientific">Bacteroides cellulosilyticus</name>
    <dbReference type="NCBI Taxonomy" id="246787"/>
    <lineage>
        <taxon>Bacteria</taxon>
        <taxon>Pseudomonadati</taxon>
        <taxon>Bacteroidota</taxon>
        <taxon>Bacteroidia</taxon>
        <taxon>Bacteroidales</taxon>
        <taxon>Bacteroidaceae</taxon>
        <taxon>Bacteroides</taxon>
    </lineage>
</organism>
<gene>
    <name evidence="2" type="ORF">RO785_03270</name>
</gene>
<dbReference type="Pfam" id="PF11860">
    <property type="entry name" value="Muramidase"/>
    <property type="match status" value="1"/>
</dbReference>